<sequence>MTTSLRDWVKGGLTKIYTPPPPSNPTFDDIFDAVVSKDVTITINNETWTRDDFKRQVEACWTPQSKLIVGDVLDVPFDPAVGARLHFKP</sequence>
<keyword evidence="2" id="KW-1185">Reference proteome</keyword>
<evidence type="ECO:0000313" key="1">
    <source>
        <dbReference type="EMBL" id="TFY75211.1"/>
    </source>
</evidence>
<dbReference type="EMBL" id="SFCI01001673">
    <property type="protein sequence ID" value="TFY75211.1"/>
    <property type="molecule type" value="Genomic_DNA"/>
</dbReference>
<feature type="non-terminal residue" evidence="1">
    <location>
        <position position="89"/>
    </location>
</feature>
<accession>A0A4Y9ZMY5</accession>
<dbReference type="OrthoDB" id="3188871at2759"/>
<comment type="caution">
    <text evidence="1">The sequence shown here is derived from an EMBL/GenBank/DDBJ whole genome shotgun (WGS) entry which is preliminary data.</text>
</comment>
<dbReference type="AlphaFoldDB" id="A0A4Y9ZMY5"/>
<proteinExistence type="predicted"/>
<dbReference type="Proteomes" id="UP000298061">
    <property type="component" value="Unassembled WGS sequence"/>
</dbReference>
<organism evidence="1 2">
    <name type="scientific">Hericium alpestre</name>
    <dbReference type="NCBI Taxonomy" id="135208"/>
    <lineage>
        <taxon>Eukaryota</taxon>
        <taxon>Fungi</taxon>
        <taxon>Dikarya</taxon>
        <taxon>Basidiomycota</taxon>
        <taxon>Agaricomycotina</taxon>
        <taxon>Agaricomycetes</taxon>
        <taxon>Russulales</taxon>
        <taxon>Hericiaceae</taxon>
        <taxon>Hericium</taxon>
    </lineage>
</organism>
<evidence type="ECO:0000313" key="2">
    <source>
        <dbReference type="Proteomes" id="UP000298061"/>
    </source>
</evidence>
<name>A0A4Y9ZMY5_9AGAM</name>
<gene>
    <name evidence="1" type="ORF">EWM64_g8801</name>
</gene>
<protein>
    <submittedName>
        <fullName evidence="1">Uncharacterized protein</fullName>
    </submittedName>
</protein>
<reference evidence="1 2" key="1">
    <citation type="submission" date="2019-02" db="EMBL/GenBank/DDBJ databases">
        <title>Genome sequencing of the rare red list fungi Hericium alpestre (H. flagellum).</title>
        <authorList>
            <person name="Buettner E."/>
            <person name="Kellner H."/>
        </authorList>
    </citation>
    <scope>NUCLEOTIDE SEQUENCE [LARGE SCALE GENOMIC DNA]</scope>
    <source>
        <strain evidence="1 2">DSM 108284</strain>
    </source>
</reference>